<evidence type="ECO:0000256" key="3">
    <source>
        <dbReference type="ARBA" id="ARBA00022679"/>
    </source>
</evidence>
<keyword evidence="3" id="KW-0808">Transferase</keyword>
<dbReference type="InterPro" id="IPR000014">
    <property type="entry name" value="PAS"/>
</dbReference>
<evidence type="ECO:0000256" key="7">
    <source>
        <dbReference type="ARBA" id="ARBA00023012"/>
    </source>
</evidence>
<dbReference type="Proteomes" id="UP001529491">
    <property type="component" value="Chromosome"/>
</dbReference>
<dbReference type="CDD" id="cd00130">
    <property type="entry name" value="PAS"/>
    <property type="match status" value="1"/>
</dbReference>
<evidence type="ECO:0000256" key="8">
    <source>
        <dbReference type="SAM" id="Phobius"/>
    </source>
</evidence>
<evidence type="ECO:0000259" key="9">
    <source>
        <dbReference type="PROSITE" id="PS50887"/>
    </source>
</evidence>
<dbReference type="EMBL" id="CP136522">
    <property type="protein sequence ID" value="WOT05729.1"/>
    <property type="molecule type" value="Genomic_DNA"/>
</dbReference>
<evidence type="ECO:0000256" key="4">
    <source>
        <dbReference type="ARBA" id="ARBA00022741"/>
    </source>
</evidence>
<proteinExistence type="predicted"/>
<sequence>MPTRKTPLLINAQAIQWSQQRIITASTQICILLLSAIIFTSIIINLGEQRLQEDWAKQRYSELQSVGSLIADKVSYQQFRTQMFARSELLNNYLSVPSSANQQKVGDYWDIIVENIPELLGFALYDPQGQLIFSTNEQFIHDSLPTELLGHTTTMGGNEIYTSPLKFSPIEGQLEPYLYQLAWLENPDQSIRGYLVTYNSMTRMLQNIKPAYSSKETPLIMLDTQGLLYSGETDSPTIERLPETMGGSLKQSYPALWRKMAMSNFGQFNGNEATFVYLKVELTSQYETRRDYYLLSYVKNDDIAAKFVHWRNILMAGAFVLTALACLLIYFIHVYRLAFNSRALCIDLSNRLFNIDSGYLIVNDTGRVLNANSKAAALLSLPIDELTDRSFQRILHMNDEQFSALTEQLTIDKKWCGELDNYSAERTRLAVSIRLECNMKNNERYILATFDDMSALKRAQELTRLNQLLSDTPIPTVLINASGMTIIANTAFDTFSQVKDNRQLSITELLNEEFKQQWPQISQQLTLKGEWHGQILSLNNRVSGNCLQAHLKSHLDSTTDSQYIVCTFEQVPSRGYSIVNSSLVQHRSTVFNDHLDLERYFNNMDQAKKDFASLMLIDIAAEGMLSHMSDTDQLENRQKEVEVQLLRVLPHRYQMSRWQLGKLIILMPETDSDQAHYFAIDTLAQLKEQGVAEELCIGIAAYADGQNLEQLLTNAETALTRAKQTGEQNICQAFTRPMSS</sequence>
<dbReference type="SUPFAM" id="SSF55785">
    <property type="entry name" value="PYP-like sensor domain (PAS domain)"/>
    <property type="match status" value="1"/>
</dbReference>
<dbReference type="SMART" id="SM00091">
    <property type="entry name" value="PAS"/>
    <property type="match status" value="2"/>
</dbReference>
<keyword evidence="8" id="KW-1133">Transmembrane helix</keyword>
<keyword evidence="8" id="KW-0472">Membrane</keyword>
<keyword evidence="11" id="KW-1185">Reference proteome</keyword>
<evidence type="ECO:0000256" key="2">
    <source>
        <dbReference type="ARBA" id="ARBA00022553"/>
    </source>
</evidence>
<feature type="domain" description="GGDEF" evidence="9">
    <location>
        <begin position="610"/>
        <end position="735"/>
    </location>
</feature>
<protein>
    <submittedName>
        <fullName evidence="10">PAS domain-containing protein</fullName>
    </submittedName>
</protein>
<gene>
    <name evidence="10" type="ORF">RGE70_02550</name>
</gene>
<dbReference type="RefSeq" id="WP_310469991.1">
    <property type="nucleotide sequence ID" value="NZ_CP136522.1"/>
</dbReference>
<dbReference type="InterPro" id="IPR029787">
    <property type="entry name" value="Nucleotide_cyclase"/>
</dbReference>
<evidence type="ECO:0000313" key="10">
    <source>
        <dbReference type="EMBL" id="WOT05729.1"/>
    </source>
</evidence>
<dbReference type="InterPro" id="IPR000160">
    <property type="entry name" value="GGDEF_dom"/>
</dbReference>
<dbReference type="Gene3D" id="3.30.450.20">
    <property type="entry name" value="PAS domain"/>
    <property type="match status" value="1"/>
</dbReference>
<keyword evidence="8" id="KW-0812">Transmembrane</keyword>
<accession>A0ABZ0K1R4</accession>
<dbReference type="InterPro" id="IPR052155">
    <property type="entry name" value="Biofilm_reg_signaling"/>
</dbReference>
<dbReference type="PROSITE" id="PS50887">
    <property type="entry name" value="GGDEF"/>
    <property type="match status" value="1"/>
</dbReference>
<reference evidence="10 11" key="1">
    <citation type="submission" date="2023-10" db="EMBL/GenBank/DDBJ databases">
        <title>Complete genome sequence of Shewanella sp. DAU334.</title>
        <authorList>
            <person name="Lee Y.-S."/>
            <person name="Jeong H.-R."/>
            <person name="Hwang E.-J."/>
            <person name="Choi Y.-L."/>
            <person name="Kim G.-D."/>
        </authorList>
    </citation>
    <scope>NUCLEOTIDE SEQUENCE [LARGE SCALE GENOMIC DNA]</scope>
    <source>
        <strain evidence="10 11">DAU334</strain>
    </source>
</reference>
<feature type="transmembrane region" description="Helical" evidence="8">
    <location>
        <begin position="313"/>
        <end position="335"/>
    </location>
</feature>
<organism evidence="10 11">
    <name type="scientific">Shewanella youngdeokensis</name>
    <dbReference type="NCBI Taxonomy" id="2999068"/>
    <lineage>
        <taxon>Bacteria</taxon>
        <taxon>Pseudomonadati</taxon>
        <taxon>Pseudomonadota</taxon>
        <taxon>Gammaproteobacteria</taxon>
        <taxon>Alteromonadales</taxon>
        <taxon>Shewanellaceae</taxon>
        <taxon>Shewanella</taxon>
    </lineage>
</organism>
<name>A0ABZ0K1R4_9GAMM</name>
<dbReference type="SUPFAM" id="SSF55073">
    <property type="entry name" value="Nucleotide cyclase"/>
    <property type="match status" value="1"/>
</dbReference>
<dbReference type="InterPro" id="IPR043128">
    <property type="entry name" value="Rev_trsase/Diguanyl_cyclase"/>
</dbReference>
<evidence type="ECO:0000256" key="6">
    <source>
        <dbReference type="ARBA" id="ARBA00022840"/>
    </source>
</evidence>
<keyword evidence="7" id="KW-0902">Two-component regulatory system</keyword>
<dbReference type="InterPro" id="IPR035965">
    <property type="entry name" value="PAS-like_dom_sf"/>
</dbReference>
<dbReference type="Gene3D" id="3.30.70.270">
    <property type="match status" value="1"/>
</dbReference>
<keyword evidence="5" id="KW-0418">Kinase</keyword>
<keyword evidence="6" id="KW-0067">ATP-binding</keyword>
<evidence type="ECO:0000313" key="11">
    <source>
        <dbReference type="Proteomes" id="UP001529491"/>
    </source>
</evidence>
<dbReference type="PANTHER" id="PTHR44757">
    <property type="entry name" value="DIGUANYLATE CYCLASE DGCP"/>
    <property type="match status" value="1"/>
</dbReference>
<evidence type="ECO:0000256" key="1">
    <source>
        <dbReference type="ARBA" id="ARBA00004370"/>
    </source>
</evidence>
<evidence type="ECO:0000256" key="5">
    <source>
        <dbReference type="ARBA" id="ARBA00022777"/>
    </source>
</evidence>
<dbReference type="Pfam" id="PF13426">
    <property type="entry name" value="PAS_9"/>
    <property type="match status" value="1"/>
</dbReference>
<dbReference type="PANTHER" id="PTHR44757:SF2">
    <property type="entry name" value="BIOFILM ARCHITECTURE MAINTENANCE PROTEIN MBAA"/>
    <property type="match status" value="1"/>
</dbReference>
<dbReference type="InterPro" id="IPR029151">
    <property type="entry name" value="Sensor-like_sf"/>
</dbReference>
<comment type="subcellular location">
    <subcellularLocation>
        <location evidence="1">Membrane</location>
    </subcellularLocation>
</comment>
<dbReference type="Pfam" id="PF00990">
    <property type="entry name" value="GGDEF"/>
    <property type="match status" value="1"/>
</dbReference>
<dbReference type="SUPFAM" id="SSF103190">
    <property type="entry name" value="Sensory domain-like"/>
    <property type="match status" value="2"/>
</dbReference>
<keyword evidence="4" id="KW-0547">Nucleotide-binding</keyword>
<feature type="transmembrane region" description="Helical" evidence="8">
    <location>
        <begin position="25"/>
        <end position="47"/>
    </location>
</feature>
<keyword evidence="2" id="KW-0597">Phosphoprotein</keyword>